<gene>
    <name evidence="1" type="ORF">S01H1_06902</name>
</gene>
<feature type="non-terminal residue" evidence="1">
    <location>
        <position position="147"/>
    </location>
</feature>
<comment type="caution">
    <text evidence="1">The sequence shown here is derived from an EMBL/GenBank/DDBJ whole genome shotgun (WGS) entry which is preliminary data.</text>
</comment>
<dbReference type="EMBL" id="BARS01003559">
    <property type="protein sequence ID" value="GAF84208.1"/>
    <property type="molecule type" value="Genomic_DNA"/>
</dbReference>
<dbReference type="AlphaFoldDB" id="X0SSR2"/>
<proteinExistence type="predicted"/>
<dbReference type="InterPro" id="IPR036679">
    <property type="entry name" value="FlgN-like_sf"/>
</dbReference>
<accession>X0SSR2</accession>
<dbReference type="SUPFAM" id="SSF140566">
    <property type="entry name" value="FlgN-like"/>
    <property type="match status" value="1"/>
</dbReference>
<sequence>MKSTVTEIEDKVDELLACLDKDSRHIQESLLQLNKLRSLVIKRDDAGLGTLLKIIQAESDSYGNHESKRQTIRKELANAFGCNTEQMTLSALEASLPKGKKAQVTKKKAKLMSLIKELKKEYLSTTLLLSECTRFNNLLLKSIFDLG</sequence>
<dbReference type="GO" id="GO:0044780">
    <property type="term" value="P:bacterial-type flagellum assembly"/>
    <property type="evidence" value="ECO:0007669"/>
    <property type="project" value="InterPro"/>
</dbReference>
<reference evidence="1" key="1">
    <citation type="journal article" date="2014" name="Front. Microbiol.">
        <title>High frequency of phylogenetically diverse reductive dehalogenase-homologous genes in deep subseafloor sedimentary metagenomes.</title>
        <authorList>
            <person name="Kawai M."/>
            <person name="Futagami T."/>
            <person name="Toyoda A."/>
            <person name="Takaki Y."/>
            <person name="Nishi S."/>
            <person name="Hori S."/>
            <person name="Arai W."/>
            <person name="Tsubouchi T."/>
            <person name="Morono Y."/>
            <person name="Uchiyama I."/>
            <person name="Ito T."/>
            <person name="Fujiyama A."/>
            <person name="Inagaki F."/>
            <person name="Takami H."/>
        </authorList>
    </citation>
    <scope>NUCLEOTIDE SEQUENCE</scope>
    <source>
        <strain evidence="1">Expedition CK06-06</strain>
    </source>
</reference>
<organism evidence="1">
    <name type="scientific">marine sediment metagenome</name>
    <dbReference type="NCBI Taxonomy" id="412755"/>
    <lineage>
        <taxon>unclassified sequences</taxon>
        <taxon>metagenomes</taxon>
        <taxon>ecological metagenomes</taxon>
    </lineage>
</organism>
<name>X0SSR2_9ZZZZ</name>
<evidence type="ECO:0000313" key="1">
    <source>
        <dbReference type="EMBL" id="GAF84208.1"/>
    </source>
</evidence>
<protein>
    <submittedName>
        <fullName evidence="1">Uncharacterized protein</fullName>
    </submittedName>
</protein>